<feature type="signal peptide" evidence="4">
    <location>
        <begin position="1"/>
        <end position="24"/>
    </location>
</feature>
<evidence type="ECO:0000256" key="4">
    <source>
        <dbReference type="SAM" id="SignalP"/>
    </source>
</evidence>
<feature type="region of interest" description="Disordered" evidence="2">
    <location>
        <begin position="27"/>
        <end position="46"/>
    </location>
</feature>
<dbReference type="RefSeq" id="WP_162840913.1">
    <property type="nucleotide sequence ID" value="NZ_FOCG01000002.1"/>
</dbReference>
<evidence type="ECO:0000259" key="5">
    <source>
        <dbReference type="Pfam" id="PF14257"/>
    </source>
</evidence>
<dbReference type="Proteomes" id="UP000199158">
    <property type="component" value="Unassembled WGS sequence"/>
</dbReference>
<protein>
    <recommendedName>
        <fullName evidence="5">DUF4349 domain-containing protein</fullName>
    </recommendedName>
</protein>
<evidence type="ECO:0000256" key="1">
    <source>
        <dbReference type="SAM" id="Coils"/>
    </source>
</evidence>
<dbReference type="AlphaFoldDB" id="A0A1H8D467"/>
<dbReference type="STRING" id="474960.SAMN05216180_2501"/>
<dbReference type="PROSITE" id="PS51257">
    <property type="entry name" value="PROKAR_LIPOPROTEIN"/>
    <property type="match status" value="1"/>
</dbReference>
<evidence type="ECO:0000256" key="2">
    <source>
        <dbReference type="SAM" id="MobiDB-lite"/>
    </source>
</evidence>
<gene>
    <name evidence="6" type="ORF">SAMN05216180_2501</name>
</gene>
<keyword evidence="3" id="KW-0812">Transmembrane</keyword>
<sequence>MKKIKRIMALLLVFVLVLSATACGAPKSSSNFAASSAADSPRESGEISYDAATAEQAVAMDGAPEANKSAAAPNNILPDSSRKLIRRVYLDVETLDFDNLSAKIEQQIAALGGYIEQSEISGNSYRSESKRYSHIVARIPKAKVDGFIGTVGEIGNITNKQDSVEDVTLQYVDVESRKKSLKIEQERLLVLLAKAEKLEDIIQLEQRLSQVRYELENYESQLRTYDNQVDYSTVTLDIREVQRVTPAEQKTMWSRMKTGFSETILDIKEGCKNFAVWFVVNLPYIVIWAVLITVVVIVLRKVNRLAMGDKPKAKRLTWRKDAETDEIAKNDKNEDK</sequence>
<evidence type="ECO:0000256" key="3">
    <source>
        <dbReference type="SAM" id="Phobius"/>
    </source>
</evidence>
<evidence type="ECO:0000313" key="7">
    <source>
        <dbReference type="Proteomes" id="UP000199158"/>
    </source>
</evidence>
<feature type="compositionally biased region" description="Low complexity" evidence="2">
    <location>
        <begin position="27"/>
        <end position="39"/>
    </location>
</feature>
<reference evidence="6 7" key="1">
    <citation type="submission" date="2016-10" db="EMBL/GenBank/DDBJ databases">
        <authorList>
            <person name="de Groot N.N."/>
        </authorList>
    </citation>
    <scope>NUCLEOTIDE SEQUENCE [LARGE SCALE GENOMIC DNA]</scope>
    <source>
        <strain evidence="6 7">CGMCC 1.5070</strain>
    </source>
</reference>
<name>A0A1H8D467_9FIRM</name>
<feature type="coiled-coil region" evidence="1">
    <location>
        <begin position="201"/>
        <end position="228"/>
    </location>
</feature>
<evidence type="ECO:0000313" key="6">
    <source>
        <dbReference type="EMBL" id="SEN01965.1"/>
    </source>
</evidence>
<proteinExistence type="predicted"/>
<keyword evidence="1" id="KW-0175">Coiled coil</keyword>
<dbReference type="EMBL" id="FOCG01000002">
    <property type="protein sequence ID" value="SEN01965.1"/>
    <property type="molecule type" value="Genomic_DNA"/>
</dbReference>
<keyword evidence="3" id="KW-1133">Transmembrane helix</keyword>
<keyword evidence="7" id="KW-1185">Reference proteome</keyword>
<keyword evidence="4" id="KW-0732">Signal</keyword>
<dbReference type="InterPro" id="IPR025645">
    <property type="entry name" value="DUF4349"/>
</dbReference>
<dbReference type="Pfam" id="PF14257">
    <property type="entry name" value="DUF4349"/>
    <property type="match status" value="1"/>
</dbReference>
<feature type="transmembrane region" description="Helical" evidence="3">
    <location>
        <begin position="274"/>
        <end position="299"/>
    </location>
</feature>
<organism evidence="6 7">
    <name type="scientific">Hydrogenoanaerobacterium saccharovorans</name>
    <dbReference type="NCBI Taxonomy" id="474960"/>
    <lineage>
        <taxon>Bacteria</taxon>
        <taxon>Bacillati</taxon>
        <taxon>Bacillota</taxon>
        <taxon>Clostridia</taxon>
        <taxon>Eubacteriales</taxon>
        <taxon>Oscillospiraceae</taxon>
        <taxon>Hydrogenoanaerobacterium</taxon>
    </lineage>
</organism>
<feature type="domain" description="DUF4349" evidence="5">
    <location>
        <begin position="82"/>
        <end position="295"/>
    </location>
</feature>
<accession>A0A1H8D467</accession>
<feature type="chain" id="PRO_5039361733" description="DUF4349 domain-containing protein" evidence="4">
    <location>
        <begin position="25"/>
        <end position="336"/>
    </location>
</feature>
<keyword evidence="3" id="KW-0472">Membrane</keyword>